<dbReference type="InterPro" id="IPR035965">
    <property type="entry name" value="PAS-like_dom_sf"/>
</dbReference>
<dbReference type="InterPro" id="IPR003594">
    <property type="entry name" value="HATPase_dom"/>
</dbReference>
<reference evidence="10 11" key="1">
    <citation type="submission" date="2023-07" db="EMBL/GenBank/DDBJ databases">
        <title>Sorghum-associated microbial communities from plants grown in Nebraska, USA.</title>
        <authorList>
            <person name="Schachtman D."/>
        </authorList>
    </citation>
    <scope>NUCLEOTIDE SEQUENCE [LARGE SCALE GENOMIC DNA]</scope>
    <source>
        <strain evidence="10 11">4249</strain>
    </source>
</reference>
<evidence type="ECO:0000256" key="3">
    <source>
        <dbReference type="ARBA" id="ARBA00022553"/>
    </source>
</evidence>
<comment type="caution">
    <text evidence="10">The sequence shown here is derived from an EMBL/GenBank/DDBJ whole genome shotgun (WGS) entry which is preliminary data.</text>
</comment>
<dbReference type="EMBL" id="JAVDWU010000005">
    <property type="protein sequence ID" value="MDR7150773.1"/>
    <property type="molecule type" value="Genomic_DNA"/>
</dbReference>
<dbReference type="Gene3D" id="3.30.565.10">
    <property type="entry name" value="Histidine kinase-like ATPase, C-terminal domain"/>
    <property type="match status" value="1"/>
</dbReference>
<evidence type="ECO:0000313" key="11">
    <source>
        <dbReference type="Proteomes" id="UP001265700"/>
    </source>
</evidence>
<keyword evidence="11" id="KW-1185">Reference proteome</keyword>
<dbReference type="PANTHER" id="PTHR43304:SF1">
    <property type="entry name" value="PAC DOMAIN-CONTAINING PROTEIN"/>
    <property type="match status" value="1"/>
</dbReference>
<dbReference type="CDD" id="cd00130">
    <property type="entry name" value="PAS"/>
    <property type="match status" value="2"/>
</dbReference>
<dbReference type="InterPro" id="IPR036097">
    <property type="entry name" value="HisK_dim/P_sf"/>
</dbReference>
<dbReference type="EC" id="2.7.13.3" evidence="2"/>
<name>A0ABU1WND5_9BURK</name>
<proteinExistence type="predicted"/>
<dbReference type="SUPFAM" id="SSF55785">
    <property type="entry name" value="PYP-like sensor domain (PAS domain)"/>
    <property type="match status" value="2"/>
</dbReference>
<evidence type="ECO:0000256" key="2">
    <source>
        <dbReference type="ARBA" id="ARBA00012438"/>
    </source>
</evidence>
<dbReference type="Pfam" id="PF13426">
    <property type="entry name" value="PAS_9"/>
    <property type="match status" value="1"/>
</dbReference>
<dbReference type="Pfam" id="PF08447">
    <property type="entry name" value="PAS_3"/>
    <property type="match status" value="1"/>
</dbReference>
<keyword evidence="5" id="KW-0418">Kinase</keyword>
<accession>A0ABU1WND5</accession>
<dbReference type="InterPro" id="IPR003661">
    <property type="entry name" value="HisK_dim/P_dom"/>
</dbReference>
<dbReference type="PROSITE" id="PS50109">
    <property type="entry name" value="HIS_KIN"/>
    <property type="match status" value="1"/>
</dbReference>
<evidence type="ECO:0000259" key="9">
    <source>
        <dbReference type="PROSITE" id="PS50113"/>
    </source>
</evidence>
<dbReference type="InterPro" id="IPR001849">
    <property type="entry name" value="PH_domain"/>
</dbReference>
<dbReference type="InterPro" id="IPR052162">
    <property type="entry name" value="Sensor_kinase/Photoreceptor"/>
</dbReference>
<dbReference type="InterPro" id="IPR013655">
    <property type="entry name" value="PAS_fold_3"/>
</dbReference>
<evidence type="ECO:0000259" key="6">
    <source>
        <dbReference type="PROSITE" id="PS50003"/>
    </source>
</evidence>
<organism evidence="10 11">
    <name type="scientific">Hydrogenophaga palleronii</name>
    <dbReference type="NCBI Taxonomy" id="65655"/>
    <lineage>
        <taxon>Bacteria</taxon>
        <taxon>Pseudomonadati</taxon>
        <taxon>Pseudomonadota</taxon>
        <taxon>Betaproteobacteria</taxon>
        <taxon>Burkholderiales</taxon>
        <taxon>Comamonadaceae</taxon>
        <taxon>Hydrogenophaga</taxon>
    </lineage>
</organism>
<dbReference type="RefSeq" id="WP_310316860.1">
    <property type="nucleotide sequence ID" value="NZ_JAVDWU010000005.1"/>
</dbReference>
<feature type="domain" description="Histidine kinase" evidence="7">
    <location>
        <begin position="298"/>
        <end position="513"/>
    </location>
</feature>
<dbReference type="Gene3D" id="3.30.450.20">
    <property type="entry name" value="PAS domain"/>
    <property type="match status" value="2"/>
</dbReference>
<dbReference type="PROSITE" id="PS50113">
    <property type="entry name" value="PAC"/>
    <property type="match status" value="1"/>
</dbReference>
<dbReference type="InterPro" id="IPR001610">
    <property type="entry name" value="PAC"/>
</dbReference>
<dbReference type="InterPro" id="IPR000014">
    <property type="entry name" value="PAS"/>
</dbReference>
<comment type="catalytic activity">
    <reaction evidence="1">
        <text>ATP + protein L-histidine = ADP + protein N-phospho-L-histidine.</text>
        <dbReference type="EC" id="2.7.13.3"/>
    </reaction>
</comment>
<dbReference type="InterPro" id="IPR005467">
    <property type="entry name" value="His_kinase_dom"/>
</dbReference>
<evidence type="ECO:0000259" key="7">
    <source>
        <dbReference type="PROSITE" id="PS50109"/>
    </source>
</evidence>
<dbReference type="SMART" id="SM00387">
    <property type="entry name" value="HATPase_c"/>
    <property type="match status" value="1"/>
</dbReference>
<sequence>MLDTTDELTDLASWLRILEKVVEQSANMVVIADASQRIHWVNQTYTKVTGWTLGEVQGKRAGEQLQGPLTDKRIRQQLRERLSQGQSVAGVEIVNYRKNGEPYLALLNIEIIRGSQGQVLAYFSIQSDISEKRALEKANVELQHHLQVAQRLARLGRVEVDTGTGMMRWSCEVYDILDLPVDESPKTCESFFAFVSPENHQDFQQRLTRVLQSGEAFDHELPISTRDGRRRWVRCRGVPERQGDRFGPPGTWTIQDITVYRELIEQKRLTNDKLRAMVRERTQHLEEANGSLEAFSHALSHDLKKPVRHMTSYAEIVQESLAAGDIDSAQAYCKKLVTAGTQMRALMDGLLAFSRLGRRSLKPSWVAMADMLCDCVGETAASFPELRFRVGGMETLPRVWADPVLIREVWANLVDNAFKYSAGRDLILLELACATTDEGWTLSLRDNGCGFSPAMQSHIFQMFGRANPDQAVAGDGIGLAMCQRIVLAHGGRIWAESAPGEGSTFFVFLPIATPTPSVGPV</sequence>
<dbReference type="SUPFAM" id="SSF47384">
    <property type="entry name" value="Homodimeric domain of signal transducing histidine kinase"/>
    <property type="match status" value="1"/>
</dbReference>
<dbReference type="SMART" id="SM00091">
    <property type="entry name" value="PAS"/>
    <property type="match status" value="2"/>
</dbReference>
<dbReference type="SMART" id="SM00086">
    <property type="entry name" value="PAC"/>
    <property type="match status" value="1"/>
</dbReference>
<dbReference type="PROSITE" id="PS50112">
    <property type="entry name" value="PAS"/>
    <property type="match status" value="1"/>
</dbReference>
<dbReference type="CDD" id="cd00082">
    <property type="entry name" value="HisKA"/>
    <property type="match status" value="1"/>
</dbReference>
<dbReference type="SMART" id="SM00388">
    <property type="entry name" value="HisKA"/>
    <property type="match status" value="1"/>
</dbReference>
<dbReference type="PANTHER" id="PTHR43304">
    <property type="entry name" value="PHYTOCHROME-LIKE PROTEIN CPH1"/>
    <property type="match status" value="1"/>
</dbReference>
<feature type="domain" description="PH" evidence="6">
    <location>
        <begin position="1"/>
        <end position="23"/>
    </location>
</feature>
<dbReference type="InterPro" id="IPR036890">
    <property type="entry name" value="HATPase_C_sf"/>
</dbReference>
<keyword evidence="4" id="KW-0808">Transferase</keyword>
<gene>
    <name evidence="10" type="ORF">J2W49_002736</name>
</gene>
<dbReference type="InterPro" id="IPR000700">
    <property type="entry name" value="PAS-assoc_C"/>
</dbReference>
<evidence type="ECO:0000256" key="4">
    <source>
        <dbReference type="ARBA" id="ARBA00022679"/>
    </source>
</evidence>
<evidence type="ECO:0000256" key="5">
    <source>
        <dbReference type="ARBA" id="ARBA00022777"/>
    </source>
</evidence>
<evidence type="ECO:0000256" key="1">
    <source>
        <dbReference type="ARBA" id="ARBA00000085"/>
    </source>
</evidence>
<dbReference type="PRINTS" id="PR00344">
    <property type="entry name" value="BCTRLSENSOR"/>
</dbReference>
<dbReference type="Proteomes" id="UP001265700">
    <property type="component" value="Unassembled WGS sequence"/>
</dbReference>
<dbReference type="Gene3D" id="1.10.287.130">
    <property type="match status" value="1"/>
</dbReference>
<dbReference type="Pfam" id="PF02518">
    <property type="entry name" value="HATPase_c"/>
    <property type="match status" value="1"/>
</dbReference>
<dbReference type="PROSITE" id="PS50003">
    <property type="entry name" value="PH_DOMAIN"/>
    <property type="match status" value="1"/>
</dbReference>
<feature type="domain" description="PAS" evidence="8">
    <location>
        <begin position="18"/>
        <end position="85"/>
    </location>
</feature>
<keyword evidence="3" id="KW-0597">Phosphoprotein</keyword>
<dbReference type="SUPFAM" id="SSF55874">
    <property type="entry name" value="ATPase domain of HSP90 chaperone/DNA topoisomerase II/histidine kinase"/>
    <property type="match status" value="1"/>
</dbReference>
<feature type="domain" description="PAC" evidence="9">
    <location>
        <begin position="89"/>
        <end position="141"/>
    </location>
</feature>
<evidence type="ECO:0000313" key="10">
    <source>
        <dbReference type="EMBL" id="MDR7150773.1"/>
    </source>
</evidence>
<evidence type="ECO:0000259" key="8">
    <source>
        <dbReference type="PROSITE" id="PS50112"/>
    </source>
</evidence>
<dbReference type="NCBIfam" id="TIGR00229">
    <property type="entry name" value="sensory_box"/>
    <property type="match status" value="1"/>
</dbReference>
<protein>
    <recommendedName>
        <fullName evidence="2">histidine kinase</fullName>
        <ecNumber evidence="2">2.7.13.3</ecNumber>
    </recommendedName>
</protein>
<dbReference type="InterPro" id="IPR004358">
    <property type="entry name" value="Sig_transdc_His_kin-like_C"/>
</dbReference>